<feature type="transmembrane region" description="Helical" evidence="2">
    <location>
        <begin position="278"/>
        <end position="297"/>
    </location>
</feature>
<dbReference type="AlphaFoldDB" id="A0A139GXH4"/>
<dbReference type="InterPro" id="IPR036259">
    <property type="entry name" value="MFS_trans_sf"/>
</dbReference>
<accession>A0A139GXH4</accession>
<feature type="region of interest" description="Disordered" evidence="1">
    <location>
        <begin position="301"/>
        <end position="357"/>
    </location>
</feature>
<evidence type="ECO:0000313" key="4">
    <source>
        <dbReference type="EMBL" id="KXS94828.1"/>
    </source>
</evidence>
<feature type="transmembrane region" description="Helical" evidence="2">
    <location>
        <begin position="366"/>
        <end position="388"/>
    </location>
</feature>
<dbReference type="PANTHER" id="PTHR34502">
    <property type="entry name" value="DUF6594 DOMAIN-CONTAINING PROTEIN-RELATED"/>
    <property type="match status" value="1"/>
</dbReference>
<protein>
    <recommendedName>
        <fullName evidence="3">DUF6594 domain-containing protein</fullName>
    </recommendedName>
</protein>
<feature type="transmembrane region" description="Helical" evidence="2">
    <location>
        <begin position="221"/>
        <end position="239"/>
    </location>
</feature>
<evidence type="ECO:0000313" key="5">
    <source>
        <dbReference type="Proteomes" id="UP000070133"/>
    </source>
</evidence>
<feature type="compositionally biased region" description="Polar residues" evidence="1">
    <location>
        <begin position="339"/>
        <end position="357"/>
    </location>
</feature>
<keyword evidence="2" id="KW-0812">Transmembrane</keyword>
<gene>
    <name evidence="4" type="ORF">AC578_3654</name>
</gene>
<keyword evidence="2" id="KW-0472">Membrane</keyword>
<dbReference type="EMBL" id="LFZN01000254">
    <property type="protein sequence ID" value="KXS94828.1"/>
    <property type="molecule type" value="Genomic_DNA"/>
</dbReference>
<feature type="compositionally biased region" description="Low complexity" evidence="1">
    <location>
        <begin position="324"/>
        <end position="338"/>
    </location>
</feature>
<dbReference type="Proteomes" id="UP000070133">
    <property type="component" value="Unassembled WGS sequence"/>
</dbReference>
<keyword evidence="2" id="KW-1133">Transmembrane helix</keyword>
<evidence type="ECO:0000259" key="3">
    <source>
        <dbReference type="Pfam" id="PF20237"/>
    </source>
</evidence>
<sequence>MADLSRSEELTEEQLLEKQFEQEQLRRHQAWKYVGYPGFSRFVASSTDCFALRKFSDLNVRVLLKLQNDIVKLEDKLMKMDARSMSIDSGQGGCGSFRLDESTPRGKVLDAIAEKIKDYSQYARDERLNQYLLLQDRPTASKEQLRNLRTWLENYPNAIEKKEQKFLEDEYDKDLITARTAQHTPFGRWMQSLGLSRLARLPGITSSSPTWYYDRDTWKSIGAFVLLFIMLMMLLAPLWCLPFANDSAGRLAIVTSFTLAFSLLVVIGTTLRTSQRMILVVGYFIQLVLVLGLTSPWPSGDGSARPGPNSALAPMPSTLSGTQTSGVSIATATSTATTNVPQQSTAHPSSTPTSLNKPETPISSGLIAGIVISVCVVALLIAGALWYFRRRSRRRHAPFKPNSFEAETPHATRTKNLLALNETTVEELDSRRLIPPEIDGSNPRHELYLSQRRARPLVRIPLFVAS</sequence>
<proteinExistence type="predicted"/>
<dbReference type="STRING" id="321146.A0A139GXH4"/>
<keyword evidence="5" id="KW-1185">Reference proteome</keyword>
<organism evidence="4 5">
    <name type="scientific">Pseudocercospora eumusae</name>
    <dbReference type="NCBI Taxonomy" id="321146"/>
    <lineage>
        <taxon>Eukaryota</taxon>
        <taxon>Fungi</taxon>
        <taxon>Dikarya</taxon>
        <taxon>Ascomycota</taxon>
        <taxon>Pezizomycotina</taxon>
        <taxon>Dothideomycetes</taxon>
        <taxon>Dothideomycetidae</taxon>
        <taxon>Mycosphaerellales</taxon>
        <taxon>Mycosphaerellaceae</taxon>
        <taxon>Pseudocercospora</taxon>
    </lineage>
</organism>
<dbReference type="SUPFAM" id="SSF103473">
    <property type="entry name" value="MFS general substrate transporter"/>
    <property type="match status" value="1"/>
</dbReference>
<evidence type="ECO:0000256" key="1">
    <source>
        <dbReference type="SAM" id="MobiDB-lite"/>
    </source>
</evidence>
<feature type="domain" description="DUF6594" evidence="3">
    <location>
        <begin position="36"/>
        <end position="287"/>
    </location>
</feature>
<dbReference type="PANTHER" id="PTHR34502:SF4">
    <property type="entry name" value="DUF6594 DOMAIN-CONTAINING PROTEIN"/>
    <property type="match status" value="1"/>
</dbReference>
<dbReference type="Pfam" id="PF20237">
    <property type="entry name" value="DUF6594"/>
    <property type="match status" value="1"/>
</dbReference>
<reference evidence="4 5" key="1">
    <citation type="submission" date="2015-07" db="EMBL/GenBank/DDBJ databases">
        <title>Comparative genomics of the Sigatoka disease complex on banana suggests a link between parallel evolutionary changes in Pseudocercospora fijiensis and Pseudocercospora eumusae and increased virulence on the banana host.</title>
        <authorList>
            <person name="Chang T.-C."/>
            <person name="Salvucci A."/>
            <person name="Crous P.W."/>
            <person name="Stergiopoulos I."/>
        </authorList>
    </citation>
    <scope>NUCLEOTIDE SEQUENCE [LARGE SCALE GENOMIC DNA]</scope>
    <source>
        <strain evidence="4 5">CBS 114824</strain>
    </source>
</reference>
<evidence type="ECO:0000256" key="2">
    <source>
        <dbReference type="SAM" id="Phobius"/>
    </source>
</evidence>
<dbReference type="InterPro" id="IPR046529">
    <property type="entry name" value="DUF6594"/>
</dbReference>
<comment type="caution">
    <text evidence="4">The sequence shown here is derived from an EMBL/GenBank/DDBJ whole genome shotgun (WGS) entry which is preliminary data.</text>
</comment>
<name>A0A139GXH4_9PEZI</name>
<feature type="transmembrane region" description="Helical" evidence="2">
    <location>
        <begin position="251"/>
        <end position="271"/>
    </location>
</feature>